<dbReference type="GeneID" id="65883237"/>
<dbReference type="CDD" id="cd00610">
    <property type="entry name" value="OAT_like"/>
    <property type="match status" value="1"/>
</dbReference>
<feature type="modified residue" description="N6-(pyridoxal phosphate)lysine" evidence="5">
    <location>
        <position position="251"/>
    </location>
</feature>
<name>A0A8D6PSE8_9EURY</name>
<keyword evidence="7" id="KW-1185">Reference proteome</keyword>
<keyword evidence="5" id="KW-0963">Cytoplasm</keyword>
<feature type="binding site" evidence="5">
    <location>
        <begin position="222"/>
        <end position="225"/>
    </location>
    <ligand>
        <name>pyridoxal 5'-phosphate</name>
        <dbReference type="ChEBI" id="CHEBI:597326"/>
    </ligand>
</feature>
<dbReference type="FunFam" id="3.40.640.10:FF:000004">
    <property type="entry name" value="Acetylornithine aminotransferase"/>
    <property type="match status" value="1"/>
</dbReference>
<feature type="binding site" evidence="5">
    <location>
        <position position="140"/>
    </location>
    <ligand>
        <name>N(2)-acetyl-L-ornithine</name>
        <dbReference type="ChEBI" id="CHEBI:57805"/>
    </ligand>
</feature>
<protein>
    <recommendedName>
        <fullName evidence="5">Acetylornithine aminotransferase</fullName>
        <shortName evidence="5">ACOAT</shortName>
        <ecNumber evidence="5">2.6.1.11</ecNumber>
    </recommendedName>
</protein>
<comment type="similarity">
    <text evidence="5">Belongs to the class-III pyridoxal-phosphate-dependent aminotransferase family. ArgD subfamily.</text>
</comment>
<dbReference type="GO" id="GO:0006526">
    <property type="term" value="P:L-arginine biosynthetic process"/>
    <property type="evidence" value="ECO:0007669"/>
    <property type="project" value="UniProtKB-UniRule"/>
</dbReference>
<dbReference type="UniPathway" id="UPA00068">
    <property type="reaction ID" value="UER00109"/>
</dbReference>
<reference evidence="6 7" key="1">
    <citation type="submission" date="2020-04" db="EMBL/GenBank/DDBJ databases">
        <authorList>
            <consortium name="Genoscope - CEA"/>
            <person name="William W."/>
        </authorList>
    </citation>
    <scope>NUCLEOTIDE SEQUENCE [LARGE SCALE GENOMIC DNA]</scope>
    <source>
        <strain evidence="6 7">SG7</strain>
    </source>
</reference>
<evidence type="ECO:0000256" key="3">
    <source>
        <dbReference type="ARBA" id="ARBA00022679"/>
    </source>
</evidence>
<dbReference type="InterPro" id="IPR015424">
    <property type="entry name" value="PyrdxlP-dep_Trfase"/>
</dbReference>
<evidence type="ECO:0000256" key="5">
    <source>
        <dbReference type="HAMAP-Rule" id="MF_01107"/>
    </source>
</evidence>
<dbReference type="Pfam" id="PF00202">
    <property type="entry name" value="Aminotran_3"/>
    <property type="match status" value="1"/>
</dbReference>
<feature type="binding site" evidence="5">
    <location>
        <position position="137"/>
    </location>
    <ligand>
        <name>pyridoxal 5'-phosphate</name>
        <dbReference type="ChEBI" id="CHEBI:597326"/>
    </ligand>
</feature>
<dbReference type="PIRSF" id="PIRSF000521">
    <property type="entry name" value="Transaminase_4ab_Lys_Orn"/>
    <property type="match status" value="1"/>
</dbReference>
<keyword evidence="3 5" id="KW-0808">Transferase</keyword>
<dbReference type="InterPro" id="IPR015422">
    <property type="entry name" value="PyrdxlP-dep_Trfase_small"/>
</dbReference>
<dbReference type="NCBIfam" id="NF002325">
    <property type="entry name" value="PRK01278.1"/>
    <property type="match status" value="1"/>
</dbReference>
<dbReference type="GO" id="GO:0003992">
    <property type="term" value="F:N2-acetyl-L-ornithine:2-oxoglutarate 5-aminotransferase activity"/>
    <property type="evidence" value="ECO:0007669"/>
    <property type="project" value="UniProtKB-UniRule"/>
</dbReference>
<comment type="subcellular location">
    <subcellularLocation>
        <location evidence="5">Cytoplasm</location>
    </subcellularLocation>
</comment>
<dbReference type="InterPro" id="IPR015421">
    <property type="entry name" value="PyrdxlP-dep_Trfase_major"/>
</dbReference>
<accession>A0A8D6PSE8</accession>
<gene>
    <name evidence="5 6" type="primary">argD</name>
    <name evidence="6" type="ORF">MLAUSG7_0426</name>
</gene>
<feature type="binding site" evidence="5">
    <location>
        <position position="280"/>
    </location>
    <ligand>
        <name>pyridoxal 5'-phosphate</name>
        <dbReference type="ChEBI" id="CHEBI:597326"/>
    </ligand>
</feature>
<dbReference type="Proteomes" id="UP000679213">
    <property type="component" value="Chromosome I"/>
</dbReference>
<dbReference type="InterPro" id="IPR050103">
    <property type="entry name" value="Class-III_PLP-dep_AT"/>
</dbReference>
<comment type="pathway">
    <text evidence="5">Amino-acid biosynthesis; L-arginine biosynthesis; N(2)-acetyl-L-ornithine from L-glutamate: step 4/4.</text>
</comment>
<keyword evidence="2 5" id="KW-0028">Amino-acid biosynthesis</keyword>
<dbReference type="GO" id="GO:0005737">
    <property type="term" value="C:cytoplasm"/>
    <property type="evidence" value="ECO:0007669"/>
    <property type="project" value="UniProtKB-SubCell"/>
</dbReference>
<dbReference type="AlphaFoldDB" id="A0A8D6PSE8"/>
<dbReference type="PROSITE" id="PS00600">
    <property type="entry name" value="AA_TRANSFER_CLASS_3"/>
    <property type="match status" value="1"/>
</dbReference>
<keyword evidence="5" id="KW-0055">Arginine biosynthesis</keyword>
<organism evidence="6 7">
    <name type="scientific">Methanocaldococcus lauensis</name>
    <dbReference type="NCBI Taxonomy" id="2546128"/>
    <lineage>
        <taxon>Archaea</taxon>
        <taxon>Methanobacteriati</taxon>
        <taxon>Methanobacteriota</taxon>
        <taxon>Methanomada group</taxon>
        <taxon>Methanococci</taxon>
        <taxon>Methanococcales</taxon>
        <taxon>Methanocaldococcaceae</taxon>
        <taxon>Methanocaldococcus</taxon>
    </lineage>
</organism>
<comment type="catalytic activity">
    <reaction evidence="5">
        <text>N(2)-acetyl-L-ornithine + 2-oxoglutarate = N-acetyl-L-glutamate 5-semialdehyde + L-glutamate</text>
        <dbReference type="Rhea" id="RHEA:18049"/>
        <dbReference type="ChEBI" id="CHEBI:16810"/>
        <dbReference type="ChEBI" id="CHEBI:29123"/>
        <dbReference type="ChEBI" id="CHEBI:29985"/>
        <dbReference type="ChEBI" id="CHEBI:57805"/>
        <dbReference type="EC" id="2.6.1.11"/>
    </reaction>
</comment>
<evidence type="ECO:0000313" key="6">
    <source>
        <dbReference type="EMBL" id="CAB3287858.1"/>
    </source>
</evidence>
<keyword evidence="1 5" id="KW-0032">Aminotransferase</keyword>
<dbReference type="GO" id="GO:0030170">
    <property type="term" value="F:pyridoxal phosphate binding"/>
    <property type="evidence" value="ECO:0007669"/>
    <property type="project" value="InterPro"/>
</dbReference>
<evidence type="ECO:0000256" key="2">
    <source>
        <dbReference type="ARBA" id="ARBA00022605"/>
    </source>
</evidence>
<feature type="binding site" evidence="5">
    <location>
        <position position="279"/>
    </location>
    <ligand>
        <name>N(2)-acetyl-L-ornithine</name>
        <dbReference type="ChEBI" id="CHEBI:57805"/>
    </ligand>
</feature>
<proteinExistence type="inferred from homology"/>
<dbReference type="NCBIfam" id="TIGR00707">
    <property type="entry name" value="argD"/>
    <property type="match status" value="1"/>
</dbReference>
<dbReference type="RefSeq" id="WP_214400325.1">
    <property type="nucleotide sequence ID" value="NZ_LR792632.1"/>
</dbReference>
<comment type="cofactor">
    <cofactor evidence="5">
        <name>pyridoxal 5'-phosphate</name>
        <dbReference type="ChEBI" id="CHEBI:597326"/>
    </cofactor>
    <text evidence="5">Binds 1 pyridoxal phosphate per subunit.</text>
</comment>
<evidence type="ECO:0000256" key="1">
    <source>
        <dbReference type="ARBA" id="ARBA00022576"/>
    </source>
</evidence>
<dbReference type="KEGG" id="mesg:MLAUSG7_0426"/>
<comment type="miscellaneous">
    <text evidence="5">May also have succinyldiaminopimelate aminotransferase activity, thus carrying out the corresponding step in lysine biosynthesis.</text>
</comment>
<feature type="binding site" evidence="5">
    <location>
        <begin position="104"/>
        <end position="105"/>
    </location>
    <ligand>
        <name>pyridoxal 5'-phosphate</name>
        <dbReference type="ChEBI" id="CHEBI:597326"/>
    </ligand>
</feature>
<dbReference type="EMBL" id="LR792632">
    <property type="protein sequence ID" value="CAB3287858.1"/>
    <property type="molecule type" value="Genomic_DNA"/>
</dbReference>
<dbReference type="PANTHER" id="PTHR11986:SF79">
    <property type="entry name" value="ACETYLORNITHINE AMINOTRANSFERASE, MITOCHONDRIAL"/>
    <property type="match status" value="1"/>
</dbReference>
<dbReference type="HAMAP" id="MF_01107">
    <property type="entry name" value="ArgD_aminotrans_3"/>
    <property type="match status" value="1"/>
</dbReference>
<dbReference type="InterPro" id="IPR005814">
    <property type="entry name" value="Aminotrans_3"/>
</dbReference>
<keyword evidence="4 5" id="KW-0663">Pyridoxal phosphate</keyword>
<dbReference type="Gene3D" id="3.40.640.10">
    <property type="entry name" value="Type I PLP-dependent aspartate aminotransferase-like (Major domain)"/>
    <property type="match status" value="1"/>
</dbReference>
<evidence type="ECO:0000256" key="4">
    <source>
        <dbReference type="ARBA" id="ARBA00022898"/>
    </source>
</evidence>
<dbReference type="InterPro" id="IPR049704">
    <property type="entry name" value="Aminotrans_3_PPA_site"/>
</dbReference>
<evidence type="ECO:0000313" key="7">
    <source>
        <dbReference type="Proteomes" id="UP000679213"/>
    </source>
</evidence>
<dbReference type="EC" id="2.6.1.11" evidence="5"/>
<sequence>MNENWIELEKKYHLQIYGRLPVVLVEGRGMEVYDINGKKYYDFLAGIGVNNVGHCHPKVVEAIKKQAETLIHTSNIYYTIPQIKLAKKLVELSGLDKAFFCNSGAEANEGAIKFARKYASKVLGKDGGEIISMYNAFHGRTLTTLAATPKPKYQEGFHPLPQGFKYVPFNDLEALKESISNKTCAIIVEPVQGEGGINVADKDYLKGVRDLCDDKNIVLIFDEVQCGMGRTGKMFAYEHYGVKPDIVTLAKALGGGVPIGAVILKEEIGKALNYGDHGTTFGGNPLACSAALASVEVIEELIKDNKVIEKGDYFIQKLKNLKEKYDFIKEVRGLGLMIGTELEFNGSEIVKKMLERGFLINCTSDVVLRFLPPLIVEKEHIDSLIDALDDVFSKIEQK</sequence>
<dbReference type="Gene3D" id="3.90.1150.10">
    <property type="entry name" value="Aspartate Aminotransferase, domain 1"/>
    <property type="match status" value="1"/>
</dbReference>
<dbReference type="SUPFAM" id="SSF53383">
    <property type="entry name" value="PLP-dependent transferases"/>
    <property type="match status" value="1"/>
</dbReference>
<dbReference type="InterPro" id="IPR004636">
    <property type="entry name" value="AcOrn/SuccOrn_fam"/>
</dbReference>
<comment type="subunit">
    <text evidence="5">Homodimer.</text>
</comment>
<dbReference type="PANTHER" id="PTHR11986">
    <property type="entry name" value="AMINOTRANSFERASE CLASS III"/>
    <property type="match status" value="1"/>
</dbReference>
<dbReference type="GO" id="GO:0042802">
    <property type="term" value="F:identical protein binding"/>
    <property type="evidence" value="ECO:0007669"/>
    <property type="project" value="TreeGrafter"/>
</dbReference>